<dbReference type="CDD" id="cd07402">
    <property type="entry name" value="MPP_GpdQ"/>
    <property type="match status" value="1"/>
</dbReference>
<evidence type="ECO:0000256" key="4">
    <source>
        <dbReference type="ARBA" id="ARBA00025742"/>
    </source>
</evidence>
<dbReference type="PANTHER" id="PTHR42988">
    <property type="entry name" value="PHOSPHOHYDROLASE"/>
    <property type="match status" value="1"/>
</dbReference>
<dbReference type="Gene3D" id="3.60.21.10">
    <property type="match status" value="1"/>
</dbReference>
<keyword evidence="3" id="KW-0408">Iron</keyword>
<evidence type="ECO:0000256" key="2">
    <source>
        <dbReference type="ARBA" id="ARBA00022801"/>
    </source>
</evidence>
<gene>
    <name evidence="6" type="ORF">RZ517_06910</name>
</gene>
<dbReference type="EMBL" id="CP146069">
    <property type="protein sequence ID" value="WWR47894.1"/>
    <property type="molecule type" value="Genomic_DNA"/>
</dbReference>
<dbReference type="RefSeq" id="WP_338550724.1">
    <property type="nucleotide sequence ID" value="NZ_CP146069.1"/>
</dbReference>
<dbReference type="SUPFAM" id="SSF56300">
    <property type="entry name" value="Metallo-dependent phosphatases"/>
    <property type="match status" value="1"/>
</dbReference>
<dbReference type="InterPro" id="IPR004843">
    <property type="entry name" value="Calcineurin-like_PHP"/>
</dbReference>
<feature type="domain" description="Calcineurin-like phosphoesterase" evidence="5">
    <location>
        <begin position="3"/>
        <end position="198"/>
    </location>
</feature>
<evidence type="ECO:0000313" key="7">
    <source>
        <dbReference type="Proteomes" id="UP001364156"/>
    </source>
</evidence>
<dbReference type="Pfam" id="PF00149">
    <property type="entry name" value="Metallophos"/>
    <property type="match status" value="1"/>
</dbReference>
<keyword evidence="1" id="KW-0479">Metal-binding</keyword>
<dbReference type="InterPro" id="IPR026575">
    <property type="entry name" value="GpdQ/CpdA-like"/>
</dbReference>
<sequence length="262" mass="29048">MKKLLVFTDIHIVPQGETIIGLDPLERFAQGLQHALSNHPDAERIVITGDLTHHGTQEEYMRLHDALSDCPLPVSLTLGNHDRRSAFLDVFQGVPVTDTGFVQESIDLDETRLVLLDTLDEDADNLHGGRLCEDRLQWMDQEIASADGRRVILGLHHPPVLTGFPGMDSIGLANRSELAARLAQHGSVVQILAGHIHRTIHGNLTVNETRNIPVFMFKSTCHQMPMHLTTDDHHISVDEPGAYGIVLNSEDGILVHTEDFTL</sequence>
<evidence type="ECO:0000256" key="1">
    <source>
        <dbReference type="ARBA" id="ARBA00022723"/>
    </source>
</evidence>
<name>A0ABZ2HP27_9RHOB</name>
<evidence type="ECO:0000259" key="5">
    <source>
        <dbReference type="Pfam" id="PF00149"/>
    </source>
</evidence>
<keyword evidence="7" id="KW-1185">Reference proteome</keyword>
<evidence type="ECO:0000256" key="3">
    <source>
        <dbReference type="ARBA" id="ARBA00023004"/>
    </source>
</evidence>
<evidence type="ECO:0000313" key="6">
    <source>
        <dbReference type="EMBL" id="WWR47894.1"/>
    </source>
</evidence>
<comment type="similarity">
    <text evidence="4">Belongs to the cyclic nucleotide phosphodiesterase class-III family.</text>
</comment>
<accession>A0ABZ2HP27</accession>
<dbReference type="InterPro" id="IPR029052">
    <property type="entry name" value="Metallo-depent_PP-like"/>
</dbReference>
<protein>
    <submittedName>
        <fullName evidence="6">Phosphodiesterase</fullName>
    </submittedName>
</protein>
<dbReference type="Proteomes" id="UP001364156">
    <property type="component" value="Chromosome"/>
</dbReference>
<dbReference type="PANTHER" id="PTHR42988:SF2">
    <property type="entry name" value="CYCLIC NUCLEOTIDE PHOSPHODIESTERASE CBUA0032-RELATED"/>
    <property type="match status" value="1"/>
</dbReference>
<dbReference type="InterPro" id="IPR050884">
    <property type="entry name" value="CNP_phosphodiesterase-III"/>
</dbReference>
<keyword evidence="2" id="KW-0378">Hydrolase</keyword>
<proteinExistence type="inferred from homology"/>
<reference evidence="6 7" key="1">
    <citation type="submission" date="2023-10" db="EMBL/GenBank/DDBJ databases">
        <title>Roseovarius strain S88 nov., isolated from a marine algae.</title>
        <authorList>
            <person name="Lee M.W."/>
            <person name="Lee J.K."/>
            <person name="Kim J.M."/>
            <person name="Choi D.G."/>
            <person name="Baek J.H."/>
            <person name="Bayburt H."/>
            <person name="Jung J.J."/>
            <person name="Han D.M."/>
            <person name="Jeon C.O."/>
        </authorList>
    </citation>
    <scope>NUCLEOTIDE SEQUENCE [LARGE SCALE GENOMIC DNA]</scope>
    <source>
        <strain evidence="6 7">S88</strain>
    </source>
</reference>
<organism evidence="6 7">
    <name type="scientific">Roseovarius phycicola</name>
    <dbReference type="NCBI Taxonomy" id="3080976"/>
    <lineage>
        <taxon>Bacteria</taxon>
        <taxon>Pseudomonadati</taxon>
        <taxon>Pseudomonadota</taxon>
        <taxon>Alphaproteobacteria</taxon>
        <taxon>Rhodobacterales</taxon>
        <taxon>Roseobacteraceae</taxon>
        <taxon>Roseovarius</taxon>
    </lineage>
</organism>